<sequence>MSPITRSTAARSALAVGDDLENAPTTTCKRGMDTVPDISAMPTVTLNALSSLPEDILRMIFKCLQDVLEEIQWATPPVFPPPRTKTARKSWISVTHVCRRWREVALNSPLLWSNNGASCLEQIEAYLARSRTTPIATQINGNDGTAVEELVLQQLPRTKSLAVMCLDDHLEKDESLRPLWDLPTPFLEALMFTRLFGSGHPPAIFGRPHPLLKTVMLFGVHTPWDSPAFTDLKCLALVGIMEKHQPTMSELFQILLTCPNLESLTLKKAGPKESHDLQESPVIHLPRLLKLDVEMNTHDWSILLQNLSFPETTTWNIACRELVWTNPLIVIPRQISLTVGASKLTIAAADSGMAIIGQEDITSDNKLDRQIHIQLHDDTHDVGYIFHLVPIAIHGTSLVDITCLYMQFILYDDWGVAQNWTEDWLYFLETLPRLEDMTISLVECSIMDPGIEFFSALSTERKEEDTISYPAPNLRKLELHGYRKAYQSLLIQCLTTRFKLAPLSDLVLRNCGQATKKNLKALRQLVGKLQVMTAPFTPRFAGESMFASSW</sequence>
<feature type="domain" description="F-box" evidence="1">
    <location>
        <begin position="49"/>
        <end position="113"/>
    </location>
</feature>
<name>A0A4Y7PVL5_9AGAM</name>
<keyword evidence="3" id="KW-1185">Reference proteome</keyword>
<evidence type="ECO:0000313" key="2">
    <source>
        <dbReference type="EMBL" id="TDL18952.1"/>
    </source>
</evidence>
<evidence type="ECO:0000259" key="1">
    <source>
        <dbReference type="Pfam" id="PF12937"/>
    </source>
</evidence>
<dbReference type="VEuPathDB" id="FungiDB:BD410DRAFT_459223"/>
<reference evidence="2 3" key="1">
    <citation type="submission" date="2018-06" db="EMBL/GenBank/DDBJ databases">
        <title>A transcriptomic atlas of mushroom development highlights an independent origin of complex multicellularity.</title>
        <authorList>
            <consortium name="DOE Joint Genome Institute"/>
            <person name="Krizsan K."/>
            <person name="Almasi E."/>
            <person name="Merenyi Z."/>
            <person name="Sahu N."/>
            <person name="Viragh M."/>
            <person name="Koszo T."/>
            <person name="Mondo S."/>
            <person name="Kiss B."/>
            <person name="Balint B."/>
            <person name="Kues U."/>
            <person name="Barry K."/>
            <person name="Hegedus J.C."/>
            <person name="Henrissat B."/>
            <person name="Johnson J."/>
            <person name="Lipzen A."/>
            <person name="Ohm R."/>
            <person name="Nagy I."/>
            <person name="Pangilinan J."/>
            <person name="Yan J."/>
            <person name="Xiong Y."/>
            <person name="Grigoriev I.V."/>
            <person name="Hibbett D.S."/>
            <person name="Nagy L.G."/>
        </authorList>
    </citation>
    <scope>NUCLEOTIDE SEQUENCE [LARGE SCALE GENOMIC DNA]</scope>
    <source>
        <strain evidence="2 3">SZMC22713</strain>
    </source>
</reference>
<dbReference type="InterPro" id="IPR001810">
    <property type="entry name" value="F-box_dom"/>
</dbReference>
<dbReference type="AlphaFoldDB" id="A0A4Y7PVL5"/>
<gene>
    <name evidence="2" type="ORF">BD410DRAFT_459223</name>
</gene>
<proteinExistence type="predicted"/>
<dbReference type="EMBL" id="ML170202">
    <property type="protein sequence ID" value="TDL18952.1"/>
    <property type="molecule type" value="Genomic_DNA"/>
</dbReference>
<dbReference type="SUPFAM" id="SSF52047">
    <property type="entry name" value="RNI-like"/>
    <property type="match status" value="1"/>
</dbReference>
<dbReference type="Pfam" id="PF12937">
    <property type="entry name" value="F-box-like"/>
    <property type="match status" value="1"/>
</dbReference>
<accession>A0A4Y7PVL5</accession>
<dbReference type="OrthoDB" id="3172239at2759"/>
<dbReference type="Gene3D" id="1.20.1280.50">
    <property type="match status" value="1"/>
</dbReference>
<organism evidence="2 3">
    <name type="scientific">Rickenella mellea</name>
    <dbReference type="NCBI Taxonomy" id="50990"/>
    <lineage>
        <taxon>Eukaryota</taxon>
        <taxon>Fungi</taxon>
        <taxon>Dikarya</taxon>
        <taxon>Basidiomycota</taxon>
        <taxon>Agaricomycotina</taxon>
        <taxon>Agaricomycetes</taxon>
        <taxon>Hymenochaetales</taxon>
        <taxon>Rickenellaceae</taxon>
        <taxon>Rickenella</taxon>
    </lineage>
</organism>
<protein>
    <recommendedName>
        <fullName evidence="1">F-box domain-containing protein</fullName>
    </recommendedName>
</protein>
<dbReference type="Proteomes" id="UP000294933">
    <property type="component" value="Unassembled WGS sequence"/>
</dbReference>
<evidence type="ECO:0000313" key="3">
    <source>
        <dbReference type="Proteomes" id="UP000294933"/>
    </source>
</evidence>